<gene>
    <name evidence="2" type="ORF">KILIM_101_00030</name>
</gene>
<name>K6VPG3_9MICO</name>
<proteinExistence type="predicted"/>
<organism evidence="2 3">
    <name type="scientific">Kineosphaera limosa NBRC 100340</name>
    <dbReference type="NCBI Taxonomy" id="1184609"/>
    <lineage>
        <taxon>Bacteria</taxon>
        <taxon>Bacillati</taxon>
        <taxon>Actinomycetota</taxon>
        <taxon>Actinomycetes</taxon>
        <taxon>Micrococcales</taxon>
        <taxon>Dermatophilaceae</taxon>
        <taxon>Kineosphaera</taxon>
    </lineage>
</organism>
<dbReference type="AlphaFoldDB" id="K6VPG3"/>
<dbReference type="eggNOG" id="ENOG5031QR0">
    <property type="taxonomic scope" value="Bacteria"/>
</dbReference>
<evidence type="ECO:0000256" key="1">
    <source>
        <dbReference type="SAM" id="MobiDB-lite"/>
    </source>
</evidence>
<dbReference type="OrthoDB" id="5148906at2"/>
<dbReference type="Gene3D" id="1.10.287.1700">
    <property type="match status" value="1"/>
</dbReference>
<keyword evidence="3" id="KW-1185">Reference proteome</keyword>
<dbReference type="Proteomes" id="UP000008366">
    <property type="component" value="Unassembled WGS sequence"/>
</dbReference>
<feature type="region of interest" description="Disordered" evidence="1">
    <location>
        <begin position="123"/>
        <end position="146"/>
    </location>
</feature>
<feature type="compositionally biased region" description="Basic and acidic residues" evidence="1">
    <location>
        <begin position="129"/>
        <end position="146"/>
    </location>
</feature>
<evidence type="ECO:0000313" key="3">
    <source>
        <dbReference type="Proteomes" id="UP000008366"/>
    </source>
</evidence>
<accession>K6VPG3</accession>
<sequence>MARFRTPYDTLLRVRRIEEDKAKAALAGANHAHRAAQTDLESRHEHFSQTVAVPDGEMDVSAFQRRLAHTQFAAQGVGWGRAEVEKTGEARTVAVEATRLASMRTQGLEKLVDRAKEAREAEMLAADQRTAEESMAGKRVRALGDR</sequence>
<evidence type="ECO:0000313" key="2">
    <source>
        <dbReference type="EMBL" id="GAB98108.1"/>
    </source>
</evidence>
<dbReference type="RefSeq" id="WP_006594640.1">
    <property type="nucleotide sequence ID" value="NZ_BAHD01000101.1"/>
</dbReference>
<evidence type="ECO:0008006" key="4">
    <source>
        <dbReference type="Google" id="ProtNLM"/>
    </source>
</evidence>
<dbReference type="InterPro" id="IPR053716">
    <property type="entry name" value="Flag_assembly_chemotaxis_eff"/>
</dbReference>
<comment type="caution">
    <text evidence="2">The sequence shown here is derived from an EMBL/GenBank/DDBJ whole genome shotgun (WGS) entry which is preliminary data.</text>
</comment>
<reference evidence="2 3" key="1">
    <citation type="submission" date="2012-08" db="EMBL/GenBank/DDBJ databases">
        <title>Whole genome shotgun sequence of Kineosphaera limosa NBRC 100340.</title>
        <authorList>
            <person name="Yoshida I."/>
            <person name="Isaki S."/>
            <person name="Hosoyama A."/>
            <person name="Tsuchikane K."/>
            <person name="Katsumata H."/>
            <person name="Ando Y."/>
            <person name="Ohji S."/>
            <person name="Hamada M."/>
            <person name="Tamura T."/>
            <person name="Yamazoe A."/>
            <person name="Yamazaki S."/>
            <person name="Fujita N."/>
        </authorList>
    </citation>
    <scope>NUCLEOTIDE SEQUENCE [LARGE SCALE GENOMIC DNA]</scope>
    <source>
        <strain evidence="2 3">NBRC 100340</strain>
    </source>
</reference>
<protein>
    <recommendedName>
        <fullName evidence="4">Flagellar FliJ protein</fullName>
    </recommendedName>
</protein>
<dbReference type="EMBL" id="BAHD01000101">
    <property type="protein sequence ID" value="GAB98108.1"/>
    <property type="molecule type" value="Genomic_DNA"/>
</dbReference>
<dbReference type="STRING" id="1184609.KILIM_101_00030"/>